<dbReference type="InterPro" id="IPR013332">
    <property type="entry name" value="KPR_N"/>
</dbReference>
<dbReference type="Pfam" id="PF02558">
    <property type="entry name" value="ApbA"/>
    <property type="match status" value="1"/>
</dbReference>
<evidence type="ECO:0000313" key="2">
    <source>
        <dbReference type="EMBL" id="OQE40172.1"/>
    </source>
</evidence>
<dbReference type="EMBL" id="MDDG01000006">
    <property type="protein sequence ID" value="OQE40172.1"/>
    <property type="molecule type" value="Genomic_DNA"/>
</dbReference>
<protein>
    <recommendedName>
        <fullName evidence="1">Ketopantoate reductase N-terminal domain-containing protein</fullName>
    </recommendedName>
</protein>
<evidence type="ECO:0000259" key="1">
    <source>
        <dbReference type="Pfam" id="PF02558"/>
    </source>
</evidence>
<gene>
    <name evidence="2" type="ORF">PENCOP_c006G05116</name>
</gene>
<name>A0A1V6UP21_9EURO</name>
<reference evidence="3" key="1">
    <citation type="journal article" date="2017" name="Nat. Microbiol.">
        <title>Global analysis of biosynthetic gene clusters reveals vast potential of secondary metabolite production in Penicillium species.</title>
        <authorList>
            <person name="Nielsen J.C."/>
            <person name="Grijseels S."/>
            <person name="Prigent S."/>
            <person name="Ji B."/>
            <person name="Dainat J."/>
            <person name="Nielsen K.F."/>
            <person name="Frisvad J.C."/>
            <person name="Workman M."/>
            <person name="Nielsen J."/>
        </authorList>
    </citation>
    <scope>NUCLEOTIDE SEQUENCE [LARGE SCALE GENOMIC DNA]</scope>
    <source>
        <strain evidence="3">IBT 31321</strain>
    </source>
</reference>
<dbReference type="Proteomes" id="UP000191500">
    <property type="component" value="Unassembled WGS sequence"/>
</dbReference>
<dbReference type="Gene3D" id="3.40.50.720">
    <property type="entry name" value="NAD(P)-binding Rossmann-like Domain"/>
    <property type="match status" value="1"/>
</dbReference>
<comment type="caution">
    <text evidence="2">The sequence shown here is derived from an EMBL/GenBank/DDBJ whole genome shotgun (WGS) entry which is preliminary data.</text>
</comment>
<dbReference type="AlphaFoldDB" id="A0A1V6UP21"/>
<sequence>MALKDQPSILIVGAGAIGIMLGYHLSLAGADLTYLVRPHHAQRLSRPQILYSYHDKTSIEFKGYSFITEPAQIGHSDYDYVLITPDAATLMAPPGAALVKTIGEVFKGKHAKIILAGTFHNFKNWFAEASGLPEDRLACIIVPIAIHETRAKLKTHGYVDMEQFDKADYAYARLNPDITLQIEDEPAFADFVNLYNTCGVGRCITAPAAQMAAHLLPIFALLVPMELLGWPSMKDLDRKSDLWRLGTAAVKELRGLSLYGEAGRQAVDATNEDSLVKDFSAMEQTALPLDQADFNRYHHGGKVSKQDQDHVRACIEYAEADGKPLTAAPELLRRLEEKLGRSA</sequence>
<organism evidence="2 3">
    <name type="scientific">Penicillium coprophilum</name>
    <dbReference type="NCBI Taxonomy" id="36646"/>
    <lineage>
        <taxon>Eukaryota</taxon>
        <taxon>Fungi</taxon>
        <taxon>Dikarya</taxon>
        <taxon>Ascomycota</taxon>
        <taxon>Pezizomycotina</taxon>
        <taxon>Eurotiomycetes</taxon>
        <taxon>Eurotiomycetidae</taxon>
        <taxon>Eurotiales</taxon>
        <taxon>Aspergillaceae</taxon>
        <taxon>Penicillium</taxon>
    </lineage>
</organism>
<proteinExistence type="predicted"/>
<feature type="domain" description="Ketopantoate reductase N-terminal" evidence="1">
    <location>
        <begin position="9"/>
        <end position="84"/>
    </location>
</feature>
<keyword evidence="3" id="KW-1185">Reference proteome</keyword>
<accession>A0A1V6UP21</accession>
<evidence type="ECO:0000313" key="3">
    <source>
        <dbReference type="Proteomes" id="UP000191500"/>
    </source>
</evidence>